<organism evidence="2 3">
    <name type="scientific">Ignelater luminosus</name>
    <name type="common">Cucubano</name>
    <name type="synonym">Pyrophorus luminosus</name>
    <dbReference type="NCBI Taxonomy" id="2038154"/>
    <lineage>
        <taxon>Eukaryota</taxon>
        <taxon>Metazoa</taxon>
        <taxon>Ecdysozoa</taxon>
        <taxon>Arthropoda</taxon>
        <taxon>Hexapoda</taxon>
        <taxon>Insecta</taxon>
        <taxon>Pterygota</taxon>
        <taxon>Neoptera</taxon>
        <taxon>Endopterygota</taxon>
        <taxon>Coleoptera</taxon>
        <taxon>Polyphaga</taxon>
        <taxon>Elateriformia</taxon>
        <taxon>Elateroidea</taxon>
        <taxon>Elateridae</taxon>
        <taxon>Agrypninae</taxon>
        <taxon>Pyrophorini</taxon>
        <taxon>Ignelater</taxon>
    </lineage>
</organism>
<keyword evidence="3" id="KW-1185">Reference proteome</keyword>
<comment type="caution">
    <text evidence="2">The sequence shown here is derived from an EMBL/GenBank/DDBJ whole genome shotgun (WGS) entry which is preliminary data.</text>
</comment>
<feature type="non-terminal residue" evidence="2">
    <location>
        <position position="151"/>
    </location>
</feature>
<dbReference type="Pfam" id="PF13843">
    <property type="entry name" value="DDE_Tnp_1_7"/>
    <property type="match status" value="1"/>
</dbReference>
<protein>
    <recommendedName>
        <fullName evidence="1">PiggyBac transposable element-derived protein domain-containing protein</fullName>
    </recommendedName>
</protein>
<dbReference type="Proteomes" id="UP000801492">
    <property type="component" value="Unassembled WGS sequence"/>
</dbReference>
<dbReference type="EMBL" id="VTPC01086016">
    <property type="protein sequence ID" value="KAF2886899.1"/>
    <property type="molecule type" value="Genomic_DNA"/>
</dbReference>
<proteinExistence type="predicted"/>
<feature type="domain" description="PiggyBac transposable element-derived protein" evidence="1">
    <location>
        <begin position="74"/>
        <end position="141"/>
    </location>
</feature>
<accession>A0A8K0CGH0</accession>
<evidence type="ECO:0000259" key="1">
    <source>
        <dbReference type="Pfam" id="PF13843"/>
    </source>
</evidence>
<dbReference type="AlphaFoldDB" id="A0A8K0CGH0"/>
<dbReference type="OrthoDB" id="6776508at2759"/>
<reference evidence="2" key="1">
    <citation type="submission" date="2019-08" db="EMBL/GenBank/DDBJ databases">
        <title>The genome of the North American firefly Photinus pyralis.</title>
        <authorList>
            <consortium name="Photinus pyralis genome working group"/>
            <person name="Fallon T.R."/>
            <person name="Sander Lower S.E."/>
            <person name="Weng J.-K."/>
        </authorList>
    </citation>
    <scope>NUCLEOTIDE SEQUENCE</scope>
    <source>
        <strain evidence="2">TRF0915ILg1</strain>
        <tissue evidence="2">Whole body</tissue>
    </source>
</reference>
<name>A0A8K0CGH0_IGNLU</name>
<evidence type="ECO:0000313" key="2">
    <source>
        <dbReference type="EMBL" id="KAF2886899.1"/>
    </source>
</evidence>
<gene>
    <name evidence="2" type="ORF">ILUMI_19274</name>
</gene>
<sequence length="151" mass="17015">KNKRPLTSAELLALLEVTDNLVGADSIDAVNIPPPVDEVEDSEDIDDDGQIHCKNDLVDVAETYKIYSKIGEKSPYEVFSLYFSEDVWEAIVNYSKKYVNDHKRHNFALNKESLKRFFGILMSSGCHTPPLVRNCVSRNPFGSIKKNVHGT</sequence>
<dbReference type="InterPro" id="IPR029526">
    <property type="entry name" value="PGBD"/>
</dbReference>
<evidence type="ECO:0000313" key="3">
    <source>
        <dbReference type="Proteomes" id="UP000801492"/>
    </source>
</evidence>